<dbReference type="PANTHER" id="PTHR23513">
    <property type="entry name" value="INTEGRAL MEMBRANE EFFLUX PROTEIN-RELATED"/>
    <property type="match status" value="1"/>
</dbReference>
<keyword evidence="9" id="KW-1185">Reference proteome</keyword>
<evidence type="ECO:0000256" key="4">
    <source>
        <dbReference type="ARBA" id="ARBA00022989"/>
    </source>
</evidence>
<evidence type="ECO:0000256" key="1">
    <source>
        <dbReference type="ARBA" id="ARBA00004651"/>
    </source>
</evidence>
<feature type="transmembrane region" description="Helical" evidence="6">
    <location>
        <begin position="305"/>
        <end position="322"/>
    </location>
</feature>
<name>A0ABQ3PIM8_9ACTN</name>
<dbReference type="SUPFAM" id="SSF103473">
    <property type="entry name" value="MFS general substrate transporter"/>
    <property type="match status" value="1"/>
</dbReference>
<evidence type="ECO:0000313" key="8">
    <source>
        <dbReference type="EMBL" id="GHI24878.1"/>
    </source>
</evidence>
<evidence type="ECO:0000256" key="3">
    <source>
        <dbReference type="ARBA" id="ARBA00022692"/>
    </source>
</evidence>
<gene>
    <name evidence="8" type="ORF">Shyd_62490</name>
</gene>
<dbReference type="CDD" id="cd06173">
    <property type="entry name" value="MFS_MefA_like"/>
    <property type="match status" value="1"/>
</dbReference>
<dbReference type="InterPro" id="IPR036259">
    <property type="entry name" value="MFS_trans_sf"/>
</dbReference>
<proteinExistence type="predicted"/>
<feature type="domain" description="Major facilitator superfamily (MFS) profile" evidence="7">
    <location>
        <begin position="24"/>
        <end position="411"/>
    </location>
</feature>
<keyword evidence="2" id="KW-1003">Cell membrane</keyword>
<dbReference type="PANTHER" id="PTHR23513:SF6">
    <property type="entry name" value="MAJOR FACILITATOR SUPERFAMILY ASSOCIATED DOMAIN-CONTAINING PROTEIN"/>
    <property type="match status" value="1"/>
</dbReference>
<feature type="transmembrane region" description="Helical" evidence="6">
    <location>
        <begin position="275"/>
        <end position="293"/>
    </location>
</feature>
<dbReference type="InterPro" id="IPR020846">
    <property type="entry name" value="MFS_dom"/>
</dbReference>
<comment type="caution">
    <text evidence="8">The sequence shown here is derived from an EMBL/GenBank/DDBJ whole genome shotgun (WGS) entry which is preliminary data.</text>
</comment>
<feature type="transmembrane region" description="Helical" evidence="6">
    <location>
        <begin position="388"/>
        <end position="411"/>
    </location>
</feature>
<dbReference type="RefSeq" id="WP_190221213.1">
    <property type="nucleotide sequence ID" value="NZ_BNBS01000001.1"/>
</dbReference>
<organism evidence="8 9">
    <name type="scientific">Streptomyces hydrogenans</name>
    <dbReference type="NCBI Taxonomy" id="1873719"/>
    <lineage>
        <taxon>Bacteria</taxon>
        <taxon>Bacillati</taxon>
        <taxon>Actinomycetota</taxon>
        <taxon>Actinomycetes</taxon>
        <taxon>Kitasatosporales</taxon>
        <taxon>Streptomycetaceae</taxon>
        <taxon>Streptomyces</taxon>
    </lineage>
</organism>
<feature type="transmembrane region" description="Helical" evidence="6">
    <location>
        <begin position="243"/>
        <end position="263"/>
    </location>
</feature>
<sequence>MSERLRQSDSEAPAPSIPLRRNRRFQILWIGAASANLGLETVEVAYPLLIMSLTGSPALAGLFGFAQIGTALLVGLPAGAVVDRWDRRRILLISEAVRALTLAFIVVGLTTGRANYGLLIVAAVVLGAGTAFGAPARMLLVRAVVPDHQLTAALSQDEARSGAAALAGPPLGGWLYLLSRTFPFVAATAGFVISFLCALAVKVPKTEPAAEPAGGERKSALGPLADVFSGLVELLGDRLLRSALLLISVFYFSVTAAILMVMVTLQDRHHSPGTIGLALSGTAVGMLAGSALVPRLNRLLSPGALLLAASTLTTVAVALLALPFGPVWVFALLTLAALGLPALKILVDIMIFRQTPDHRRGRAIAATITLIGAGSPLGSLAGGLALEFLGVTGALVLIAGVQALITAAGLANRHVRSARWPA</sequence>
<evidence type="ECO:0000256" key="5">
    <source>
        <dbReference type="ARBA" id="ARBA00023136"/>
    </source>
</evidence>
<dbReference type="Pfam" id="PF07690">
    <property type="entry name" value="MFS_1"/>
    <property type="match status" value="1"/>
</dbReference>
<protein>
    <submittedName>
        <fullName evidence="8">MFS transporter</fullName>
    </submittedName>
</protein>
<evidence type="ECO:0000259" key="7">
    <source>
        <dbReference type="PROSITE" id="PS50850"/>
    </source>
</evidence>
<keyword evidence="5 6" id="KW-0472">Membrane</keyword>
<accession>A0ABQ3PIM8</accession>
<feature type="transmembrane region" description="Helical" evidence="6">
    <location>
        <begin position="58"/>
        <end position="78"/>
    </location>
</feature>
<dbReference type="Gene3D" id="1.20.1250.20">
    <property type="entry name" value="MFS general substrate transporter like domains"/>
    <property type="match status" value="1"/>
</dbReference>
<feature type="transmembrane region" description="Helical" evidence="6">
    <location>
        <begin position="116"/>
        <end position="140"/>
    </location>
</feature>
<dbReference type="PROSITE" id="PS50850">
    <property type="entry name" value="MFS"/>
    <property type="match status" value="1"/>
</dbReference>
<dbReference type="Proteomes" id="UP001052739">
    <property type="component" value="Unassembled WGS sequence"/>
</dbReference>
<keyword evidence="3 6" id="KW-0812">Transmembrane</keyword>
<evidence type="ECO:0000256" key="6">
    <source>
        <dbReference type="SAM" id="Phobius"/>
    </source>
</evidence>
<feature type="transmembrane region" description="Helical" evidence="6">
    <location>
        <begin position="27"/>
        <end position="46"/>
    </location>
</feature>
<reference evidence="8" key="1">
    <citation type="submission" date="2024-05" db="EMBL/GenBank/DDBJ databases">
        <title>Whole genome shotgun sequence of Streptomyces hydrogenans NBRC 13475.</title>
        <authorList>
            <person name="Komaki H."/>
            <person name="Tamura T."/>
        </authorList>
    </citation>
    <scope>NUCLEOTIDE SEQUENCE</scope>
    <source>
        <strain evidence="8">NBRC 13475</strain>
    </source>
</reference>
<dbReference type="InterPro" id="IPR011701">
    <property type="entry name" value="MFS"/>
</dbReference>
<feature type="transmembrane region" description="Helical" evidence="6">
    <location>
        <begin position="184"/>
        <end position="201"/>
    </location>
</feature>
<comment type="subcellular location">
    <subcellularLocation>
        <location evidence="1">Cell membrane</location>
        <topology evidence="1">Multi-pass membrane protein</topology>
    </subcellularLocation>
</comment>
<feature type="transmembrane region" description="Helical" evidence="6">
    <location>
        <begin position="363"/>
        <end position="382"/>
    </location>
</feature>
<dbReference type="EMBL" id="BNDW01000068">
    <property type="protein sequence ID" value="GHI24878.1"/>
    <property type="molecule type" value="Genomic_DNA"/>
</dbReference>
<keyword evidence="4 6" id="KW-1133">Transmembrane helix</keyword>
<evidence type="ECO:0000256" key="2">
    <source>
        <dbReference type="ARBA" id="ARBA00022475"/>
    </source>
</evidence>
<feature type="transmembrane region" description="Helical" evidence="6">
    <location>
        <begin position="328"/>
        <end position="351"/>
    </location>
</feature>
<evidence type="ECO:0000313" key="9">
    <source>
        <dbReference type="Proteomes" id="UP001052739"/>
    </source>
</evidence>